<dbReference type="Proteomes" id="UP000198935">
    <property type="component" value="Unassembled WGS sequence"/>
</dbReference>
<evidence type="ECO:0000313" key="4">
    <source>
        <dbReference type="Proteomes" id="UP000198935"/>
    </source>
</evidence>
<evidence type="ECO:0008006" key="5">
    <source>
        <dbReference type="Google" id="ProtNLM"/>
    </source>
</evidence>
<keyword evidence="1" id="KW-0175">Coiled coil</keyword>
<dbReference type="EMBL" id="FNPI01000010">
    <property type="protein sequence ID" value="SDZ35687.1"/>
    <property type="molecule type" value="Genomic_DNA"/>
</dbReference>
<feature type="coiled-coil region" evidence="1">
    <location>
        <begin position="284"/>
        <end position="325"/>
    </location>
</feature>
<organism evidence="3 4">
    <name type="scientific">Evansella caseinilytica</name>
    <dbReference type="NCBI Taxonomy" id="1503961"/>
    <lineage>
        <taxon>Bacteria</taxon>
        <taxon>Bacillati</taxon>
        <taxon>Bacillota</taxon>
        <taxon>Bacilli</taxon>
        <taxon>Bacillales</taxon>
        <taxon>Bacillaceae</taxon>
        <taxon>Evansella</taxon>
    </lineage>
</organism>
<evidence type="ECO:0000313" key="3">
    <source>
        <dbReference type="EMBL" id="SDZ35687.1"/>
    </source>
</evidence>
<name>A0A1H3SD81_9BACI</name>
<reference evidence="4" key="1">
    <citation type="submission" date="2016-10" db="EMBL/GenBank/DDBJ databases">
        <authorList>
            <person name="Varghese N."/>
            <person name="Submissions S."/>
        </authorList>
    </citation>
    <scope>NUCLEOTIDE SEQUENCE [LARGE SCALE GENOMIC DNA]</scope>
    <source>
        <strain evidence="4">SP</strain>
    </source>
</reference>
<sequence length="713" mass="83078">MNFKQATKFFGFSGEEIEWDSESSRYQEGIHEVSSFPFQTDEIQKLLKELSEQEKRLLSNRLNFSIMQRTKKQFPDLLFQKEMNQFLQECKKENYHFKIRLFIALLPVLLPLLEPEDEYTLERFVAQQSALMEKFGMWHYYWAFVFHPGKTMNPVLWEQLCQELPDRLKSREAARSGDETNLSFSEKSDRQALRMEEELNGKITKLEQTIKSERILRQELEEKLAKEKKESNAVRGKLEQAVSKIEALEEALQTEKITSADNLSQLEQQQKQWRTEQSSWHMERTALRQQIKLSEQQLADVEKTVTKKDDEIRSLNKTVNELRTDIKAKHHLPAVVQEFTFQLYEELEKVTKKLKSRHFQQQLSGVNLRRHAKDILTLVEAVEEYVSKYCPDSPEERTTSGNIPVETDVVQTETSGAKEMGTDRQLETGSSATKADQEPEKAEEWYNGTFYRLDHGGYITLENEVDSFRIPESLVYEHDLQHEAEVRCKPLKYENDTTYYKIELLFQGDDSCSDIHQYNGYIQLGEHHTFYCVELNNPGSKFKVHNRDAMIHHLQDGLPCIFNVAEGSRIARISRIYKTYDLEKQPSLFAETAAGQKSSRSQKNKKRAKPEKYLTGVQIAVIGGQRKWFENVVTETGADFVHDDGYTPERLHADLRRSDALFLYLKANSHRATWGCIDIAKENKIPHFIIEGSKSNLRQLLWENRGIIKGESS</sequence>
<proteinExistence type="predicted"/>
<keyword evidence="4" id="KW-1185">Reference proteome</keyword>
<gene>
    <name evidence="3" type="ORF">SAMN05421736_110138</name>
</gene>
<feature type="region of interest" description="Disordered" evidence="2">
    <location>
        <begin position="413"/>
        <end position="441"/>
    </location>
</feature>
<evidence type="ECO:0000256" key="1">
    <source>
        <dbReference type="SAM" id="Coils"/>
    </source>
</evidence>
<evidence type="ECO:0000256" key="2">
    <source>
        <dbReference type="SAM" id="MobiDB-lite"/>
    </source>
</evidence>
<feature type="region of interest" description="Disordered" evidence="2">
    <location>
        <begin position="171"/>
        <end position="191"/>
    </location>
</feature>
<dbReference type="AlphaFoldDB" id="A0A1H3SD81"/>
<accession>A0A1H3SD81</accession>
<feature type="coiled-coil region" evidence="1">
    <location>
        <begin position="203"/>
        <end position="258"/>
    </location>
</feature>
<protein>
    <recommendedName>
        <fullName evidence="5">DUF2325 domain-containing protein</fullName>
    </recommendedName>
</protein>